<comment type="caution">
    <text evidence="1">The sequence shown here is derived from an EMBL/GenBank/DDBJ whole genome shotgun (WGS) entry which is preliminary data.</text>
</comment>
<organism evidence="1 2">
    <name type="scientific">Mesorhizobium denitrificans</name>
    <dbReference type="NCBI Taxonomy" id="2294114"/>
    <lineage>
        <taxon>Bacteria</taxon>
        <taxon>Pseudomonadati</taxon>
        <taxon>Pseudomonadota</taxon>
        <taxon>Alphaproteobacteria</taxon>
        <taxon>Hyphomicrobiales</taxon>
        <taxon>Phyllobacteriaceae</taxon>
        <taxon>Mesorhizobium</taxon>
    </lineage>
</organism>
<protein>
    <submittedName>
        <fullName evidence="1">ATPase</fullName>
    </submittedName>
</protein>
<dbReference type="PANTHER" id="PTHR13696">
    <property type="entry name" value="P-LOOP CONTAINING NUCLEOSIDE TRIPHOSPHATE HYDROLASE"/>
    <property type="match status" value="1"/>
</dbReference>
<dbReference type="EMBL" id="QURN01000019">
    <property type="protein sequence ID" value="RFC64644.1"/>
    <property type="molecule type" value="Genomic_DNA"/>
</dbReference>
<dbReference type="PANTHER" id="PTHR13696:SF96">
    <property type="entry name" value="COBQ_COBB_MIND_PARA NUCLEOTIDE BINDING DOMAIN-CONTAINING PROTEIN"/>
    <property type="match status" value="1"/>
</dbReference>
<dbReference type="PIRSF" id="PIRSF009320">
    <property type="entry name" value="Nuc_binding_HP_1000"/>
    <property type="match status" value="1"/>
</dbReference>
<proteinExistence type="predicted"/>
<dbReference type="InterPro" id="IPR009744">
    <property type="entry name" value="VirC1"/>
</dbReference>
<gene>
    <name evidence="1" type="ORF">DY251_19405</name>
</gene>
<dbReference type="CDD" id="cd02042">
    <property type="entry name" value="ParAB_family"/>
    <property type="match status" value="1"/>
</dbReference>
<dbReference type="SUPFAM" id="SSF52540">
    <property type="entry name" value="P-loop containing nucleoside triphosphate hydrolases"/>
    <property type="match status" value="1"/>
</dbReference>
<dbReference type="Proteomes" id="UP000262379">
    <property type="component" value="Unassembled WGS sequence"/>
</dbReference>
<accession>A0A371X6J1</accession>
<dbReference type="AlphaFoldDB" id="A0A371X6J1"/>
<dbReference type="Gene3D" id="3.40.50.300">
    <property type="entry name" value="P-loop containing nucleotide triphosphate hydrolases"/>
    <property type="match status" value="1"/>
</dbReference>
<reference evidence="2" key="1">
    <citation type="submission" date="2018-08" db="EMBL/GenBank/DDBJ databases">
        <authorList>
            <person name="Im W.T."/>
        </authorList>
    </citation>
    <scope>NUCLEOTIDE SEQUENCE [LARGE SCALE GENOMIC DNA]</scope>
    <source>
        <strain evidence="2">LA-28</strain>
    </source>
</reference>
<dbReference type="Pfam" id="PF07015">
    <property type="entry name" value="VirC1"/>
    <property type="match status" value="1"/>
</dbReference>
<evidence type="ECO:0000313" key="1">
    <source>
        <dbReference type="EMBL" id="RFC64644.1"/>
    </source>
</evidence>
<sequence>MPIIAAFNSKGGSAKSTALIALADALARREATVSVIDTDPQRTIAHWREKAVSSPIRVVEETNSANIHRLIREESSRSAWVFIDMAGFTSDMRTPIISRADLVIIPMQPSPEDARLAAAAFAYIATDEETLGRPIERRVLWARTTPNFVTRVERKIRDEVEENNIPAFTTHLHERSAYKAMMVGTTLAELDPAEYNGIDKAIINSDLLAAELIENVMEIQNRKKENAA</sequence>
<dbReference type="RefSeq" id="WP_116625565.1">
    <property type="nucleotide sequence ID" value="NZ_QURN01000019.1"/>
</dbReference>
<evidence type="ECO:0000313" key="2">
    <source>
        <dbReference type="Proteomes" id="UP000262379"/>
    </source>
</evidence>
<keyword evidence="2" id="KW-1185">Reference proteome</keyword>
<name>A0A371X6J1_9HYPH</name>
<dbReference type="InterPro" id="IPR027417">
    <property type="entry name" value="P-loop_NTPase"/>
</dbReference>
<dbReference type="InterPro" id="IPR050678">
    <property type="entry name" value="DNA_Partitioning_ATPase"/>
</dbReference>